<keyword evidence="3" id="KW-1185">Reference proteome</keyword>
<feature type="compositionally biased region" description="Polar residues" evidence="1">
    <location>
        <begin position="116"/>
        <end position="136"/>
    </location>
</feature>
<feature type="compositionally biased region" description="Low complexity" evidence="1">
    <location>
        <begin position="393"/>
        <end position="406"/>
    </location>
</feature>
<feature type="compositionally biased region" description="Basic and acidic residues" evidence="1">
    <location>
        <begin position="436"/>
        <end position="451"/>
    </location>
</feature>
<dbReference type="OrthoDB" id="4364733at2759"/>
<proteinExistence type="predicted"/>
<feature type="region of interest" description="Disordered" evidence="1">
    <location>
        <begin position="96"/>
        <end position="136"/>
    </location>
</feature>
<feature type="region of interest" description="Disordered" evidence="1">
    <location>
        <begin position="380"/>
        <end position="451"/>
    </location>
</feature>
<reference evidence="2" key="1">
    <citation type="journal article" date="2020" name="Stud. Mycol.">
        <title>101 Dothideomycetes genomes: a test case for predicting lifestyles and emergence of pathogens.</title>
        <authorList>
            <person name="Haridas S."/>
            <person name="Albert R."/>
            <person name="Binder M."/>
            <person name="Bloem J."/>
            <person name="Labutti K."/>
            <person name="Salamov A."/>
            <person name="Andreopoulos B."/>
            <person name="Baker S."/>
            <person name="Barry K."/>
            <person name="Bills G."/>
            <person name="Bluhm B."/>
            <person name="Cannon C."/>
            <person name="Castanera R."/>
            <person name="Culley D."/>
            <person name="Daum C."/>
            <person name="Ezra D."/>
            <person name="Gonzalez J."/>
            <person name="Henrissat B."/>
            <person name="Kuo A."/>
            <person name="Liang C."/>
            <person name="Lipzen A."/>
            <person name="Lutzoni F."/>
            <person name="Magnuson J."/>
            <person name="Mondo S."/>
            <person name="Nolan M."/>
            <person name="Ohm R."/>
            <person name="Pangilinan J."/>
            <person name="Park H.-J."/>
            <person name="Ramirez L."/>
            <person name="Alfaro M."/>
            <person name="Sun H."/>
            <person name="Tritt A."/>
            <person name="Yoshinaga Y."/>
            <person name="Zwiers L.-H."/>
            <person name="Turgeon B."/>
            <person name="Goodwin S."/>
            <person name="Spatafora J."/>
            <person name="Crous P."/>
            <person name="Grigoriev I."/>
        </authorList>
    </citation>
    <scope>NUCLEOTIDE SEQUENCE</scope>
    <source>
        <strain evidence="2">CBS 627.86</strain>
    </source>
</reference>
<feature type="compositionally biased region" description="Polar residues" evidence="1">
    <location>
        <begin position="350"/>
        <end position="362"/>
    </location>
</feature>
<feature type="region of interest" description="Disordered" evidence="1">
    <location>
        <begin position="322"/>
        <end position="362"/>
    </location>
</feature>
<dbReference type="AlphaFoldDB" id="A0A6A5YPI6"/>
<evidence type="ECO:0000313" key="3">
    <source>
        <dbReference type="Proteomes" id="UP000799770"/>
    </source>
</evidence>
<organism evidence="2 3">
    <name type="scientific">Lophiotrema nucula</name>
    <dbReference type="NCBI Taxonomy" id="690887"/>
    <lineage>
        <taxon>Eukaryota</taxon>
        <taxon>Fungi</taxon>
        <taxon>Dikarya</taxon>
        <taxon>Ascomycota</taxon>
        <taxon>Pezizomycotina</taxon>
        <taxon>Dothideomycetes</taxon>
        <taxon>Pleosporomycetidae</taxon>
        <taxon>Pleosporales</taxon>
        <taxon>Lophiotremataceae</taxon>
        <taxon>Lophiotrema</taxon>
    </lineage>
</organism>
<gene>
    <name evidence="2" type="ORF">BDV96DRAFT_283717</name>
</gene>
<accession>A0A6A5YPI6</accession>
<evidence type="ECO:0000256" key="1">
    <source>
        <dbReference type="SAM" id="MobiDB-lite"/>
    </source>
</evidence>
<dbReference type="EMBL" id="ML977349">
    <property type="protein sequence ID" value="KAF2108118.1"/>
    <property type="molecule type" value="Genomic_DNA"/>
</dbReference>
<dbReference type="Proteomes" id="UP000799770">
    <property type="component" value="Unassembled WGS sequence"/>
</dbReference>
<name>A0A6A5YPI6_9PLEO</name>
<sequence length="463" mass="51593">MAQQLSPTSYSQPRTMALQYSPGHPNFGQSAQPSQAESAAYAVEYPPVPDRTFIWKALMGLDDIWICTLLLRISDTQARVAWEIWDECKRRRRDPQLAREMAQRKKARRASQQRSLGVSASENQTRRGSIHSDASTASVAQTTLTFDEEARAIWFMLKREHTSRGDGAQLEASSLVYKDIIWIMNHIREQTAAAATSFESRRNALETLRNIGESILNAPGVLGYEVRKRFRDGAGLKDAMVSILRPMKFDDRDKLANINDCQSTFHERVAALASKGADHEIFGEMRSVADFLRGELTMRELDKLRSTSCPDEVDIKGEDQHDAGLLSSAPQDILKGDVTRGIKRRRHDTGNGSESSGAMTIDVQSANRGVVSMYSARQDSALGHSDQHTAVFSSSQDRTLSRSSNSHSQQAPAPGRSSLHLPEIVDSDSSDSFDPPLRREPRGVDLSDHPVHRYAVPERFDLT</sequence>
<protein>
    <submittedName>
        <fullName evidence="2">Uncharacterized protein</fullName>
    </submittedName>
</protein>
<evidence type="ECO:0000313" key="2">
    <source>
        <dbReference type="EMBL" id="KAF2108118.1"/>
    </source>
</evidence>